<evidence type="ECO:0000256" key="9">
    <source>
        <dbReference type="ARBA" id="ARBA00025370"/>
    </source>
</evidence>
<comment type="subcellular location">
    <subcellularLocation>
        <location evidence="10">Nucleus</location>
    </subcellularLocation>
    <subcellularLocation>
        <location evidence="10">Chromosome</location>
    </subcellularLocation>
</comment>
<dbReference type="InterPro" id="IPR000969">
    <property type="entry name" value="SSRP1/POB3"/>
</dbReference>
<evidence type="ECO:0000259" key="12">
    <source>
        <dbReference type="SMART" id="SM01287"/>
    </source>
</evidence>
<dbReference type="OMA" id="QVVTKIF"/>
<evidence type="ECO:0000313" key="14">
    <source>
        <dbReference type="Proteomes" id="UP000008493"/>
    </source>
</evidence>
<dbReference type="FunFam" id="2.30.29.150:FF:000001">
    <property type="entry name" value="Fact complex subunit ssrp1"/>
    <property type="match status" value="1"/>
</dbReference>
<keyword evidence="6 10" id="KW-0804">Transcription</keyword>
<evidence type="ECO:0000256" key="10">
    <source>
        <dbReference type="RuleBase" id="RU364013"/>
    </source>
</evidence>
<dbReference type="AlphaFoldDB" id="K5XVN9"/>
<keyword evidence="14" id="KW-1185">Reference proteome</keyword>
<dbReference type="RefSeq" id="XP_007329706.1">
    <property type="nucleotide sequence ID" value="XM_007329644.1"/>
</dbReference>
<dbReference type="Gene3D" id="2.30.29.150">
    <property type="match status" value="1"/>
</dbReference>
<dbReference type="Proteomes" id="UP000008493">
    <property type="component" value="Unassembled WGS sequence"/>
</dbReference>
<dbReference type="GO" id="GO:0006281">
    <property type="term" value="P:DNA repair"/>
    <property type="evidence" value="ECO:0007669"/>
    <property type="project" value="UniProtKB-KW"/>
</dbReference>
<accession>K5XVN9</accession>
<dbReference type="InterPro" id="IPR024954">
    <property type="entry name" value="SSRP1_DD"/>
</dbReference>
<gene>
    <name evidence="13" type="ORF">AGABI1DRAFT_58681</name>
</gene>
<dbReference type="Pfam" id="PF03531">
    <property type="entry name" value="SSrecog"/>
    <property type="match status" value="1"/>
</dbReference>
<dbReference type="InParanoid" id="K5XVN9"/>
<reference evidence="14" key="1">
    <citation type="journal article" date="2012" name="Proc. Natl. Acad. Sci. U.S.A.">
        <title>Genome sequence of the button mushroom Agaricus bisporus reveals mechanisms governing adaptation to a humic-rich ecological niche.</title>
        <authorList>
            <person name="Morin E."/>
            <person name="Kohler A."/>
            <person name="Baker A.R."/>
            <person name="Foulongne-Oriol M."/>
            <person name="Lombard V."/>
            <person name="Nagy L.G."/>
            <person name="Ohm R.A."/>
            <person name="Patyshakuliyeva A."/>
            <person name="Brun A."/>
            <person name="Aerts A.L."/>
            <person name="Bailey A.M."/>
            <person name="Billette C."/>
            <person name="Coutinho P.M."/>
            <person name="Deakin G."/>
            <person name="Doddapaneni H."/>
            <person name="Floudas D."/>
            <person name="Grimwood J."/>
            <person name="Hilden K."/>
            <person name="Kuees U."/>
            <person name="LaButti K.M."/>
            <person name="Lapidus A."/>
            <person name="Lindquist E.A."/>
            <person name="Lucas S.M."/>
            <person name="Murat C."/>
            <person name="Riley R.W."/>
            <person name="Salamov A.A."/>
            <person name="Schmutz J."/>
            <person name="Subramanian V."/>
            <person name="Woesten H.A.B."/>
            <person name="Xu J."/>
            <person name="Eastwood D.C."/>
            <person name="Foster G.D."/>
            <person name="Sonnenberg A.S."/>
            <person name="Cullen D."/>
            <person name="de Vries R.P."/>
            <person name="Lundell T."/>
            <person name="Hibbett D.S."/>
            <person name="Henrissat B."/>
            <person name="Burton K.S."/>
            <person name="Kerrigan R.W."/>
            <person name="Challen M.P."/>
            <person name="Grigoriev I.V."/>
            <person name="Martin F."/>
        </authorList>
    </citation>
    <scope>NUCLEOTIDE SEQUENCE [LARGE SCALE GENOMIC DNA]</scope>
    <source>
        <strain evidence="14">JB137-S8 / ATCC MYA-4627 / FGSC 10392</strain>
    </source>
</reference>
<dbReference type="PANTHER" id="PTHR45849">
    <property type="entry name" value="FACT COMPLEX SUBUNIT SSRP1"/>
    <property type="match status" value="1"/>
</dbReference>
<feature type="region of interest" description="Disordered" evidence="11">
    <location>
        <begin position="461"/>
        <end position="684"/>
    </location>
</feature>
<feature type="compositionally biased region" description="Low complexity" evidence="11">
    <location>
        <begin position="514"/>
        <end position="538"/>
    </location>
</feature>
<dbReference type="Gene3D" id="2.30.29.30">
    <property type="entry name" value="Pleckstrin-homology domain (PH domain)/Phosphotyrosine-binding domain (PTB)"/>
    <property type="match status" value="2"/>
</dbReference>
<dbReference type="PANTHER" id="PTHR45849:SF1">
    <property type="entry name" value="FACT COMPLEX SUBUNIT SSRP1"/>
    <property type="match status" value="1"/>
</dbReference>
<evidence type="ECO:0000256" key="2">
    <source>
        <dbReference type="ARBA" id="ARBA00022454"/>
    </source>
</evidence>
<feature type="compositionally biased region" description="Basic residues" evidence="11">
    <location>
        <begin position="587"/>
        <end position="601"/>
    </location>
</feature>
<protein>
    <recommendedName>
        <fullName evidence="10">FACT complex subunit POB3</fullName>
    </recommendedName>
</protein>
<dbReference type="EMBL" id="JH971390">
    <property type="protein sequence ID" value="EKM79235.1"/>
    <property type="molecule type" value="Genomic_DNA"/>
</dbReference>
<dbReference type="OrthoDB" id="498543at2759"/>
<evidence type="ECO:0000256" key="3">
    <source>
        <dbReference type="ARBA" id="ARBA00022705"/>
    </source>
</evidence>
<name>K5XVN9_AGABU</name>
<organism evidence="13 14">
    <name type="scientific">Agaricus bisporus var. burnettii (strain JB137-S8 / ATCC MYA-4627 / FGSC 10392)</name>
    <name type="common">White button mushroom</name>
    <dbReference type="NCBI Taxonomy" id="597362"/>
    <lineage>
        <taxon>Eukaryota</taxon>
        <taxon>Fungi</taxon>
        <taxon>Dikarya</taxon>
        <taxon>Basidiomycota</taxon>
        <taxon>Agaricomycotina</taxon>
        <taxon>Agaricomycetes</taxon>
        <taxon>Agaricomycetidae</taxon>
        <taxon>Agaricales</taxon>
        <taxon>Agaricineae</taxon>
        <taxon>Agaricaceae</taxon>
        <taxon>Agaricus</taxon>
    </lineage>
</organism>
<evidence type="ECO:0000256" key="8">
    <source>
        <dbReference type="ARBA" id="ARBA00023242"/>
    </source>
</evidence>
<dbReference type="InterPro" id="IPR048993">
    <property type="entry name" value="SSRP1-like_PH1"/>
</dbReference>
<comment type="function">
    <text evidence="9 10">Component of the FACT complex, a general chromatin factor that acts to reorganize nucleosomes. The FACT complex is involved in multiple processes that require DNA as a template such as mRNA elongation, DNA replication and DNA repair. During transcription elongation the FACT complex acts as a histone chaperone that both destabilizes and restores nucleosomal structure. It facilitates the passage of RNA polymerase II and transcription by promoting the dissociation of one histone H2A-H2B dimer from the nucleosome, then subsequently promotes the reestablishment of the nucleosome following the passage of RNA polymerase II.</text>
</comment>
<keyword evidence="7 10" id="KW-0234">DNA repair</keyword>
<evidence type="ECO:0000256" key="7">
    <source>
        <dbReference type="ARBA" id="ARBA00023204"/>
    </source>
</evidence>
<evidence type="ECO:0000256" key="5">
    <source>
        <dbReference type="ARBA" id="ARBA00023015"/>
    </source>
</evidence>
<evidence type="ECO:0000313" key="13">
    <source>
        <dbReference type="EMBL" id="EKM79235.1"/>
    </source>
</evidence>
<feature type="domain" description="Histone chaperone RTT106/FACT complex subunit SPT16-like middle" evidence="12">
    <location>
        <begin position="354"/>
        <end position="449"/>
    </location>
</feature>
<sequence>MATTQFDHIFHSLAPDVGKFRVAPSGMAWKGSDSEAVVAMASTDIKWAQWLRVARNFQLRVGMRDHRKEKFDGFMREDHDKLASLLKNHFGITLETREVSFKGWNWGVTDFQGSDLAFMVQDKVAFELPLRHVANSNIAGRTEVSLEFTPLGKGSKALGDEMMEIRFHVPGTQKSKATGSDAGSQKSDDEEDDISAAQVFHDTIKEKAELGQVSGDLILSFEEILVLTPRGRYDMDMSHEYLRLRGKTYDYKIMYNSISKLFLLPKDDQRVLFILGLSIPIRQGQTRYQYLVMQFSREEEITAELNMTEEEVAKYDRLKKNYEDPTFEVVSSVFRALAKKKIVGAGSFQSRDGHPGIKANLKAIQGDLFLLEKYIFFVSKSPLLVEIADIHQVVFSRVGASMGAAAARTFDLKIVTKSGAEHTFTSINKEEHESVDAYLKDKKIKIKTETVPDVDMILAAGVGDDEDEDDEDMRSIDSDDDGGRTRNKPSKKTAGSGDGDDDSEDDEDFEASDSDAGSPSDSDSDDSGAATASDASGDLAITAENSNKKAKGAKGKGKATDGTKKTGKKKSAAAEESDADDDEGGKKKAAPKPKPKPKPKVKSGEDEDGMEVDDDDKPKPKSKPKPKPKVKDTAAMDVDGDDGGDKPKPKPRPRPRTKESPKGGDGDEVEPPKKKLKTSSSSRD</sequence>
<dbReference type="CDD" id="cd13231">
    <property type="entry name" value="PH2_SSRP1-like"/>
    <property type="match status" value="1"/>
</dbReference>
<evidence type="ECO:0000256" key="1">
    <source>
        <dbReference type="ARBA" id="ARBA00010060"/>
    </source>
</evidence>
<dbReference type="InterPro" id="IPR038167">
    <property type="entry name" value="SSRP1_sf"/>
</dbReference>
<feature type="compositionally biased region" description="Acidic residues" evidence="11">
    <location>
        <begin position="498"/>
        <end position="513"/>
    </location>
</feature>
<dbReference type="InterPro" id="IPR035417">
    <property type="entry name" value="SSRP1/POB3_N"/>
</dbReference>
<feature type="compositionally biased region" description="Acidic residues" evidence="11">
    <location>
        <begin position="605"/>
        <end position="615"/>
    </location>
</feature>
<dbReference type="PRINTS" id="PR00887">
    <property type="entry name" value="SSRCOGNITION"/>
</dbReference>
<feature type="compositionally biased region" description="Basic and acidic residues" evidence="11">
    <location>
        <begin position="656"/>
        <end position="673"/>
    </location>
</feature>
<dbReference type="Pfam" id="PF08512">
    <property type="entry name" value="Rttp106-like_middle"/>
    <property type="match status" value="1"/>
</dbReference>
<dbReference type="GO" id="GO:0042393">
    <property type="term" value="F:histone binding"/>
    <property type="evidence" value="ECO:0007669"/>
    <property type="project" value="TreeGrafter"/>
</dbReference>
<dbReference type="Gene3D" id="2.30.29.220">
    <property type="entry name" value="Structure-specific recognition protein (SSRP1)"/>
    <property type="match status" value="1"/>
</dbReference>
<dbReference type="GeneID" id="18830256"/>
<evidence type="ECO:0000256" key="4">
    <source>
        <dbReference type="ARBA" id="ARBA00022763"/>
    </source>
</evidence>
<feature type="compositionally biased region" description="Basic and acidic residues" evidence="11">
    <location>
        <begin position="473"/>
        <end position="484"/>
    </location>
</feature>
<dbReference type="CDD" id="cd13230">
    <property type="entry name" value="PH1_SSRP1-like"/>
    <property type="match status" value="1"/>
</dbReference>
<dbReference type="GO" id="GO:0003677">
    <property type="term" value="F:DNA binding"/>
    <property type="evidence" value="ECO:0007669"/>
    <property type="project" value="InterPro"/>
</dbReference>
<feature type="region of interest" description="Disordered" evidence="11">
    <location>
        <begin position="169"/>
        <end position="192"/>
    </location>
</feature>
<dbReference type="SUPFAM" id="SSF50729">
    <property type="entry name" value="PH domain-like"/>
    <property type="match status" value="1"/>
</dbReference>
<evidence type="ECO:0000256" key="11">
    <source>
        <dbReference type="SAM" id="MobiDB-lite"/>
    </source>
</evidence>
<dbReference type="GO" id="GO:0035101">
    <property type="term" value="C:FACT complex"/>
    <property type="evidence" value="ECO:0007669"/>
    <property type="project" value="TreeGrafter"/>
</dbReference>
<feature type="compositionally biased region" description="Acidic residues" evidence="11">
    <location>
        <begin position="463"/>
        <end position="472"/>
    </location>
</feature>
<dbReference type="InterPro" id="IPR050454">
    <property type="entry name" value="RTT106/SSRP1_HistChap/FACT"/>
</dbReference>
<keyword evidence="3 10" id="KW-0235">DNA replication</keyword>
<dbReference type="SMART" id="SM01287">
    <property type="entry name" value="Rtt106"/>
    <property type="match status" value="1"/>
</dbReference>
<dbReference type="InterPro" id="IPR013719">
    <property type="entry name" value="RTT106/SPT16-like_middle_dom"/>
</dbReference>
<dbReference type="KEGG" id="abp:AGABI1DRAFT58681"/>
<dbReference type="GO" id="GO:0006260">
    <property type="term" value="P:DNA replication"/>
    <property type="evidence" value="ECO:0007669"/>
    <property type="project" value="UniProtKB-KW"/>
</dbReference>
<dbReference type="Pfam" id="PF17292">
    <property type="entry name" value="POB3_N"/>
    <property type="match status" value="1"/>
</dbReference>
<feature type="compositionally biased region" description="Polar residues" evidence="11">
    <location>
        <begin position="172"/>
        <end position="185"/>
    </location>
</feature>
<dbReference type="InterPro" id="IPR011993">
    <property type="entry name" value="PH-like_dom_sf"/>
</dbReference>
<keyword evidence="4 10" id="KW-0227">DNA damage</keyword>
<keyword evidence="2 10" id="KW-0158">Chromosome</keyword>
<dbReference type="STRING" id="597362.K5XVN9"/>
<comment type="similarity">
    <text evidence="1 10">Belongs to the SSRP1 family.</text>
</comment>
<keyword evidence="8 10" id="KW-0539">Nucleus</keyword>
<dbReference type="GO" id="GO:0031491">
    <property type="term" value="F:nucleosome binding"/>
    <property type="evidence" value="ECO:0007669"/>
    <property type="project" value="TreeGrafter"/>
</dbReference>
<proteinExistence type="inferred from homology"/>
<dbReference type="HOGENOM" id="CLU_017374_3_0_1"/>
<dbReference type="FunCoup" id="K5XVN9">
    <property type="interactions" value="720"/>
</dbReference>
<evidence type="ECO:0000256" key="6">
    <source>
        <dbReference type="ARBA" id="ARBA00023163"/>
    </source>
</evidence>
<dbReference type="eggNOG" id="KOG0526">
    <property type="taxonomic scope" value="Eukaryota"/>
</dbReference>
<dbReference type="Pfam" id="PF21103">
    <property type="entry name" value="PH1_SSRP1-like"/>
    <property type="match status" value="1"/>
</dbReference>
<feature type="compositionally biased region" description="Basic residues" evidence="11">
    <location>
        <begin position="548"/>
        <end position="557"/>
    </location>
</feature>
<keyword evidence="5 10" id="KW-0805">Transcription regulation</keyword>